<evidence type="ECO:0000313" key="13">
    <source>
        <dbReference type="EMBL" id="GGW75985.1"/>
    </source>
</evidence>
<dbReference type="InterPro" id="IPR051045">
    <property type="entry name" value="TonB-dependent_transducer"/>
</dbReference>
<dbReference type="Pfam" id="PF03544">
    <property type="entry name" value="TonB_C"/>
    <property type="match status" value="1"/>
</dbReference>
<feature type="compositionally biased region" description="Basic and acidic residues" evidence="10">
    <location>
        <begin position="129"/>
        <end position="159"/>
    </location>
</feature>
<dbReference type="AlphaFoldDB" id="A0A918JEX3"/>
<gene>
    <name evidence="13" type="ORF">GCM10011450_01850</name>
</gene>
<evidence type="ECO:0000313" key="14">
    <source>
        <dbReference type="Proteomes" id="UP000608345"/>
    </source>
</evidence>
<evidence type="ECO:0000256" key="8">
    <source>
        <dbReference type="ARBA" id="ARBA00022989"/>
    </source>
</evidence>
<dbReference type="Gene3D" id="3.30.1150.10">
    <property type="match status" value="1"/>
</dbReference>
<dbReference type="InterPro" id="IPR006260">
    <property type="entry name" value="TonB/TolA_C"/>
</dbReference>
<sequence length="289" mass="31444">MYKSSNIIPTVPFSIRLAGAVTAAGILATLGFIITLEAPATNAKVEEAPVFVSIFEETVSEAPQGEVMPDVIPPQEEQVEEDIPEPEPEPVVEPEPEPVVEPEPEPVVEPEPEPQLQPEPEPVMPVKPPEPKPESKPEPPKMVKKEVKPKKKVEQEKPKPKTVLKSQKVSGQAPPVSKAIGVPQGNPNVKPGSASADSAPIVVRQVDYRVRPKVNYPMSSRRRGEKGTVIVRVLIDRDGIAKRVSVLKGTPYDALNKAALNAVRQARFKPQTENGVPREALADIPIKFE</sequence>
<evidence type="ECO:0000256" key="5">
    <source>
        <dbReference type="ARBA" id="ARBA00022519"/>
    </source>
</evidence>
<reference evidence="13" key="2">
    <citation type="submission" date="2020-09" db="EMBL/GenBank/DDBJ databases">
        <authorList>
            <person name="Sun Q."/>
            <person name="Kim S."/>
        </authorList>
    </citation>
    <scope>NUCLEOTIDE SEQUENCE</scope>
    <source>
        <strain evidence="13">KCTC 23732</strain>
    </source>
</reference>
<feature type="region of interest" description="Disordered" evidence="10">
    <location>
        <begin position="62"/>
        <end position="198"/>
    </location>
</feature>
<evidence type="ECO:0000256" key="9">
    <source>
        <dbReference type="ARBA" id="ARBA00023136"/>
    </source>
</evidence>
<accession>A0A918JEX3</accession>
<reference evidence="13" key="1">
    <citation type="journal article" date="2014" name="Int. J. Syst. Evol. Microbiol.">
        <title>Complete genome sequence of Corynebacterium casei LMG S-19264T (=DSM 44701T), isolated from a smear-ripened cheese.</title>
        <authorList>
            <consortium name="US DOE Joint Genome Institute (JGI-PGF)"/>
            <person name="Walter F."/>
            <person name="Albersmeier A."/>
            <person name="Kalinowski J."/>
            <person name="Ruckert C."/>
        </authorList>
    </citation>
    <scope>NUCLEOTIDE SEQUENCE</scope>
    <source>
        <strain evidence="13">KCTC 23732</strain>
    </source>
</reference>
<evidence type="ECO:0000256" key="3">
    <source>
        <dbReference type="ARBA" id="ARBA00022448"/>
    </source>
</evidence>
<evidence type="ECO:0000256" key="2">
    <source>
        <dbReference type="ARBA" id="ARBA00006555"/>
    </source>
</evidence>
<keyword evidence="5" id="KW-0997">Cell inner membrane</keyword>
<evidence type="ECO:0000256" key="1">
    <source>
        <dbReference type="ARBA" id="ARBA00004383"/>
    </source>
</evidence>
<evidence type="ECO:0000256" key="6">
    <source>
        <dbReference type="ARBA" id="ARBA00022692"/>
    </source>
</evidence>
<dbReference type="Proteomes" id="UP000608345">
    <property type="component" value="Unassembled WGS sequence"/>
</dbReference>
<evidence type="ECO:0000256" key="7">
    <source>
        <dbReference type="ARBA" id="ARBA00022927"/>
    </source>
</evidence>
<name>A0A918JEX3_9BURK</name>
<dbReference type="PANTHER" id="PTHR33446">
    <property type="entry name" value="PROTEIN TONB-RELATED"/>
    <property type="match status" value="1"/>
</dbReference>
<dbReference type="InterPro" id="IPR037682">
    <property type="entry name" value="TonB_C"/>
</dbReference>
<comment type="similarity">
    <text evidence="2">Belongs to the TonB family.</text>
</comment>
<keyword evidence="3" id="KW-0813">Transport</keyword>
<dbReference type="PROSITE" id="PS52015">
    <property type="entry name" value="TONB_CTD"/>
    <property type="match status" value="1"/>
</dbReference>
<dbReference type="GO" id="GO:0098797">
    <property type="term" value="C:plasma membrane protein complex"/>
    <property type="evidence" value="ECO:0007669"/>
    <property type="project" value="TreeGrafter"/>
</dbReference>
<evidence type="ECO:0000259" key="12">
    <source>
        <dbReference type="PROSITE" id="PS52015"/>
    </source>
</evidence>
<feature type="transmembrane region" description="Helical" evidence="11">
    <location>
        <begin position="13"/>
        <end position="34"/>
    </location>
</feature>
<evidence type="ECO:0000256" key="11">
    <source>
        <dbReference type="SAM" id="Phobius"/>
    </source>
</evidence>
<keyword evidence="7" id="KW-0653">Protein transport</keyword>
<feature type="compositionally biased region" description="Pro residues" evidence="10">
    <location>
        <begin position="113"/>
        <end position="128"/>
    </location>
</feature>
<dbReference type="EMBL" id="BMYS01000001">
    <property type="protein sequence ID" value="GGW75985.1"/>
    <property type="molecule type" value="Genomic_DNA"/>
</dbReference>
<dbReference type="SUPFAM" id="SSF74653">
    <property type="entry name" value="TolA/TonB C-terminal domain"/>
    <property type="match status" value="1"/>
</dbReference>
<keyword evidence="9 11" id="KW-0472">Membrane</keyword>
<comment type="subcellular location">
    <subcellularLocation>
        <location evidence="1">Cell inner membrane</location>
        <topology evidence="1">Single-pass membrane protein</topology>
        <orientation evidence="1">Periplasmic side</orientation>
    </subcellularLocation>
</comment>
<evidence type="ECO:0000256" key="10">
    <source>
        <dbReference type="SAM" id="MobiDB-lite"/>
    </source>
</evidence>
<dbReference type="NCBIfam" id="TIGR01352">
    <property type="entry name" value="tonB_Cterm"/>
    <property type="match status" value="1"/>
</dbReference>
<protein>
    <recommendedName>
        <fullName evidence="12">TonB C-terminal domain-containing protein</fullName>
    </recommendedName>
</protein>
<keyword evidence="4" id="KW-1003">Cell membrane</keyword>
<proteinExistence type="inferred from homology"/>
<dbReference type="GO" id="GO:0015031">
    <property type="term" value="P:protein transport"/>
    <property type="evidence" value="ECO:0007669"/>
    <property type="project" value="UniProtKB-KW"/>
</dbReference>
<keyword evidence="14" id="KW-1185">Reference proteome</keyword>
<feature type="compositionally biased region" description="Acidic residues" evidence="10">
    <location>
        <begin position="77"/>
        <end position="112"/>
    </location>
</feature>
<dbReference type="PANTHER" id="PTHR33446:SF2">
    <property type="entry name" value="PROTEIN TONB"/>
    <property type="match status" value="1"/>
</dbReference>
<keyword evidence="8 11" id="KW-1133">Transmembrane helix</keyword>
<organism evidence="13 14">
    <name type="scientific">Advenella faeciporci</name>
    <dbReference type="NCBI Taxonomy" id="797535"/>
    <lineage>
        <taxon>Bacteria</taxon>
        <taxon>Pseudomonadati</taxon>
        <taxon>Pseudomonadota</taxon>
        <taxon>Betaproteobacteria</taxon>
        <taxon>Burkholderiales</taxon>
        <taxon>Alcaligenaceae</taxon>
    </lineage>
</organism>
<dbReference type="GO" id="GO:0031992">
    <property type="term" value="F:energy transducer activity"/>
    <property type="evidence" value="ECO:0007669"/>
    <property type="project" value="TreeGrafter"/>
</dbReference>
<dbReference type="GO" id="GO:0055085">
    <property type="term" value="P:transmembrane transport"/>
    <property type="evidence" value="ECO:0007669"/>
    <property type="project" value="InterPro"/>
</dbReference>
<keyword evidence="6 11" id="KW-0812">Transmembrane</keyword>
<evidence type="ECO:0000256" key="4">
    <source>
        <dbReference type="ARBA" id="ARBA00022475"/>
    </source>
</evidence>
<comment type="caution">
    <text evidence="13">The sequence shown here is derived from an EMBL/GenBank/DDBJ whole genome shotgun (WGS) entry which is preliminary data.</text>
</comment>
<feature type="domain" description="TonB C-terminal" evidence="12">
    <location>
        <begin position="201"/>
        <end position="289"/>
    </location>
</feature>